<feature type="transmembrane region" description="Helical" evidence="1">
    <location>
        <begin position="20"/>
        <end position="40"/>
    </location>
</feature>
<dbReference type="AlphaFoldDB" id="A0A554RN31"/>
<keyword evidence="1" id="KW-1133">Transmembrane helix</keyword>
<dbReference type="Proteomes" id="UP000316988">
    <property type="component" value="Unassembled WGS sequence"/>
</dbReference>
<dbReference type="OrthoDB" id="5244650at2"/>
<feature type="transmembrane region" description="Helical" evidence="1">
    <location>
        <begin position="68"/>
        <end position="86"/>
    </location>
</feature>
<proteinExistence type="predicted"/>
<gene>
    <name evidence="2" type="ORF">FNM00_16925</name>
</gene>
<organism evidence="2 3">
    <name type="scientific">Aeromicrobium piscarium</name>
    <dbReference type="NCBI Taxonomy" id="2590901"/>
    <lineage>
        <taxon>Bacteria</taxon>
        <taxon>Bacillati</taxon>
        <taxon>Actinomycetota</taxon>
        <taxon>Actinomycetes</taxon>
        <taxon>Propionibacteriales</taxon>
        <taxon>Nocardioidaceae</taxon>
        <taxon>Aeromicrobium</taxon>
    </lineage>
</organism>
<dbReference type="InterPro" id="IPR025329">
    <property type="entry name" value="DUF4235"/>
</dbReference>
<accession>A0A554RN31</accession>
<sequence>MSGKDFAGAEAEASTSAKILYKPVGIVSSVIAGVVAGFAFKQIWKRVSPNSEGDAPGPLESEFSLKEILLAAVLQGAIFSVVKALVQRQGARAFQKATGEWPGN</sequence>
<name>A0A554RN31_9ACTN</name>
<evidence type="ECO:0000313" key="2">
    <source>
        <dbReference type="EMBL" id="TSD55412.1"/>
    </source>
</evidence>
<evidence type="ECO:0000313" key="3">
    <source>
        <dbReference type="Proteomes" id="UP000316988"/>
    </source>
</evidence>
<dbReference type="RefSeq" id="WP_143914718.1">
    <property type="nucleotide sequence ID" value="NZ_VLNT01000023.1"/>
</dbReference>
<keyword evidence="1" id="KW-0472">Membrane</keyword>
<dbReference type="EMBL" id="VLNT01000023">
    <property type="protein sequence ID" value="TSD55412.1"/>
    <property type="molecule type" value="Genomic_DNA"/>
</dbReference>
<dbReference type="Pfam" id="PF14019">
    <property type="entry name" value="DUF4235"/>
    <property type="match status" value="1"/>
</dbReference>
<evidence type="ECO:0000256" key="1">
    <source>
        <dbReference type="SAM" id="Phobius"/>
    </source>
</evidence>
<keyword evidence="3" id="KW-1185">Reference proteome</keyword>
<reference evidence="2 3" key="1">
    <citation type="submission" date="2019-07" db="EMBL/GenBank/DDBJ databases">
        <authorList>
            <person name="Zhao L.H."/>
        </authorList>
    </citation>
    <scope>NUCLEOTIDE SEQUENCE [LARGE SCALE GENOMIC DNA]</scope>
    <source>
        <strain evidence="2 3">Co35</strain>
    </source>
</reference>
<comment type="caution">
    <text evidence="2">The sequence shown here is derived from an EMBL/GenBank/DDBJ whole genome shotgun (WGS) entry which is preliminary data.</text>
</comment>
<protein>
    <submittedName>
        <fullName evidence="2">DUF4235 domain-containing protein</fullName>
    </submittedName>
</protein>
<keyword evidence="1" id="KW-0812">Transmembrane</keyword>